<dbReference type="Proteomes" id="UP000316580">
    <property type="component" value="Unassembled WGS sequence"/>
</dbReference>
<feature type="domain" description="Asparaginase/glutaminase C-terminal" evidence="1">
    <location>
        <begin position="1"/>
        <end position="115"/>
    </location>
</feature>
<dbReference type="PIRSF" id="PIRSF001220">
    <property type="entry name" value="L-ASNase_gatD"/>
    <property type="match status" value="1"/>
</dbReference>
<name>A0A660A7V8_STRPY</name>
<dbReference type="SUPFAM" id="SSF53774">
    <property type="entry name" value="Glutaminase/Asparaginase"/>
    <property type="match status" value="1"/>
</dbReference>
<dbReference type="EMBL" id="VCID01000424">
    <property type="protein sequence ID" value="TNY48372.1"/>
    <property type="molecule type" value="Genomic_DNA"/>
</dbReference>
<organism evidence="2 3">
    <name type="scientific">Streptococcus pyogenes</name>
    <dbReference type="NCBI Taxonomy" id="1314"/>
    <lineage>
        <taxon>Bacteria</taxon>
        <taxon>Bacillati</taxon>
        <taxon>Bacillota</taxon>
        <taxon>Bacilli</taxon>
        <taxon>Lactobacillales</taxon>
        <taxon>Streptococcaceae</taxon>
        <taxon>Streptococcus</taxon>
    </lineage>
</organism>
<gene>
    <name evidence="2" type="ORF">FGO82_01975</name>
</gene>
<dbReference type="AlphaFoldDB" id="A0A660A7V8"/>
<dbReference type="RefSeq" id="WP_197033714.1">
    <property type="nucleotide sequence ID" value="NZ_VCID01000424.1"/>
</dbReference>
<dbReference type="InterPro" id="IPR027473">
    <property type="entry name" value="L-asparaginase_C"/>
</dbReference>
<dbReference type="GO" id="GO:0004067">
    <property type="term" value="F:asparaginase activity"/>
    <property type="evidence" value="ECO:0007669"/>
    <property type="project" value="UniProtKB-UniRule"/>
</dbReference>
<dbReference type="InterPro" id="IPR006034">
    <property type="entry name" value="Asparaginase/glutaminase-like"/>
</dbReference>
<dbReference type="InterPro" id="IPR040919">
    <property type="entry name" value="Asparaginase_C"/>
</dbReference>
<proteinExistence type="predicted"/>
<dbReference type="FunFam" id="3.40.50.40:FF:000003">
    <property type="entry name" value="L-asparaginase 2"/>
    <property type="match status" value="1"/>
</dbReference>
<dbReference type="PROSITE" id="PS51732">
    <property type="entry name" value="ASN_GLN_ASE_3"/>
    <property type="match status" value="1"/>
</dbReference>
<protein>
    <submittedName>
        <fullName evidence="2">Asparaginase</fullName>
    </submittedName>
</protein>
<evidence type="ECO:0000313" key="3">
    <source>
        <dbReference type="Proteomes" id="UP000316580"/>
    </source>
</evidence>
<comment type="caution">
    <text evidence="2">The sequence shown here is derived from an EMBL/GenBank/DDBJ whole genome shotgun (WGS) entry which is preliminary data.</text>
</comment>
<dbReference type="PANTHER" id="PTHR11707">
    <property type="entry name" value="L-ASPARAGINASE"/>
    <property type="match status" value="1"/>
</dbReference>
<feature type="non-terminal residue" evidence="2">
    <location>
        <position position="1"/>
    </location>
</feature>
<dbReference type="PANTHER" id="PTHR11707:SF28">
    <property type="entry name" value="60 KDA LYSOPHOSPHOLIPASE"/>
    <property type="match status" value="1"/>
</dbReference>
<evidence type="ECO:0000259" key="1">
    <source>
        <dbReference type="Pfam" id="PF17763"/>
    </source>
</evidence>
<dbReference type="Gene3D" id="3.40.50.40">
    <property type="match status" value="1"/>
</dbReference>
<accession>A0A660A7V8</accession>
<dbReference type="Pfam" id="PF17763">
    <property type="entry name" value="Asparaginase_C"/>
    <property type="match status" value="1"/>
</dbReference>
<sequence>VPIVKAYAGMGDGSILSLLTPDRIQGLVIEALGAGNVPPLAVTEIKRLIALGIPVVLVSRCFNGMAEPVYAYQGGGAMLQEAGVMFVKELNAPKARLKLLIALNAGLSGQALKDYIEG</sequence>
<dbReference type="InterPro" id="IPR036152">
    <property type="entry name" value="Asp/glu_Ase-like_sf"/>
</dbReference>
<reference evidence="2 3" key="1">
    <citation type="submission" date="2019-05" db="EMBL/GenBank/DDBJ databases">
        <title>Novel genomic isolates of S.pyogenes and S.dysgalactiae subsp. equisimilis associated to necrotising fasciitis (NSTI).</title>
        <authorList>
            <person name="Barrantes I."/>
        </authorList>
    </citation>
    <scope>NUCLEOTIDE SEQUENCE [LARGE SCALE GENOMIC DNA]</scope>
    <source>
        <strain evidence="2 3">SPY6028</strain>
    </source>
</reference>
<dbReference type="PIRSF" id="PIRSF500176">
    <property type="entry name" value="L_ASNase"/>
    <property type="match status" value="1"/>
</dbReference>
<evidence type="ECO:0000313" key="2">
    <source>
        <dbReference type="EMBL" id="TNY48372.1"/>
    </source>
</evidence>